<keyword evidence="3 5" id="KW-0129">CBS domain</keyword>
<dbReference type="PANTHER" id="PTHR13780">
    <property type="entry name" value="AMP-ACTIVATED PROTEIN KINASE, GAMMA REGULATORY SUBUNIT"/>
    <property type="match status" value="1"/>
</dbReference>
<dbReference type="InterPro" id="IPR046342">
    <property type="entry name" value="CBS_dom_sf"/>
</dbReference>
<feature type="region of interest" description="Disordered" evidence="6">
    <location>
        <begin position="1"/>
        <end position="31"/>
    </location>
</feature>
<dbReference type="EMBL" id="UYRR01039053">
    <property type="protein sequence ID" value="VDK75375.1"/>
    <property type="molecule type" value="Genomic_DNA"/>
</dbReference>
<dbReference type="PANTHER" id="PTHR13780:SF19">
    <property type="entry name" value="CBS DOMAIN-CONTAINING PROTEIN"/>
    <property type="match status" value="1"/>
</dbReference>
<comment type="subunit">
    <text evidence="4">AMPK is a heterotrimer of an alpha catalytic subunit (PRKAA1 or PRKAA2), a beta (PRKAB1 or PRKAB2) and a gamma non-catalytic subunits (PRKAG1, PRKAG2 or PRKAG3). Interacts with FNIP1 and FNIP2.</text>
</comment>
<dbReference type="GO" id="GO:0019887">
    <property type="term" value="F:protein kinase regulator activity"/>
    <property type="evidence" value="ECO:0007669"/>
    <property type="project" value="TreeGrafter"/>
</dbReference>
<evidence type="ECO:0000256" key="3">
    <source>
        <dbReference type="ARBA" id="ARBA00023122"/>
    </source>
</evidence>
<gene>
    <name evidence="8" type="ORF">ASIM_LOCUS20244</name>
</gene>
<dbReference type="InterPro" id="IPR000644">
    <property type="entry name" value="CBS_dom"/>
</dbReference>
<keyword evidence="9" id="KW-1185">Reference proteome</keyword>
<dbReference type="GO" id="GO:0016208">
    <property type="term" value="F:AMP binding"/>
    <property type="evidence" value="ECO:0007669"/>
    <property type="project" value="TreeGrafter"/>
</dbReference>
<dbReference type="OrthoDB" id="449052at2759"/>
<reference evidence="8 9" key="2">
    <citation type="submission" date="2018-11" db="EMBL/GenBank/DDBJ databases">
        <authorList>
            <consortium name="Pathogen Informatics"/>
        </authorList>
    </citation>
    <scope>NUCLEOTIDE SEQUENCE [LARGE SCALE GENOMIC DNA]</scope>
</reference>
<keyword evidence="2" id="KW-0677">Repeat</keyword>
<evidence type="ECO:0000313" key="8">
    <source>
        <dbReference type="EMBL" id="VDK75375.1"/>
    </source>
</evidence>
<protein>
    <submittedName>
        <fullName evidence="10">CBS domain-containing protein</fullName>
    </submittedName>
</protein>
<evidence type="ECO:0000256" key="4">
    <source>
        <dbReference type="ARBA" id="ARBA00025878"/>
    </source>
</evidence>
<feature type="domain" description="CBS" evidence="7">
    <location>
        <begin position="55"/>
        <end position="112"/>
    </location>
</feature>
<accession>A0A0M3KIP6</accession>
<dbReference type="WBParaSite" id="ASIM_0002086501-mRNA-1">
    <property type="protein sequence ID" value="ASIM_0002086501-mRNA-1"/>
    <property type="gene ID" value="ASIM_0002086501"/>
</dbReference>
<evidence type="ECO:0000256" key="5">
    <source>
        <dbReference type="PROSITE-ProRule" id="PRU00703"/>
    </source>
</evidence>
<dbReference type="PROSITE" id="PS51371">
    <property type="entry name" value="CBS"/>
    <property type="match status" value="1"/>
</dbReference>
<dbReference type="GO" id="GO:0005634">
    <property type="term" value="C:nucleus"/>
    <property type="evidence" value="ECO:0007669"/>
    <property type="project" value="TreeGrafter"/>
</dbReference>
<sequence>MTISGGSRSAEYGAPNTPTSSSSTPRSQLQITSPESDLNYARLLQYNACYDAMPASSKMVVFDVNLQLRKAFNGLIYQNTRHVLLSDPESDGSVVGILSVTDFIRVLLKLYK</sequence>
<evidence type="ECO:0000256" key="6">
    <source>
        <dbReference type="SAM" id="MobiDB-lite"/>
    </source>
</evidence>
<dbReference type="InterPro" id="IPR050511">
    <property type="entry name" value="AMPK_gamma/SDS23_families"/>
</dbReference>
<dbReference type="GO" id="GO:0005737">
    <property type="term" value="C:cytoplasm"/>
    <property type="evidence" value="ECO:0007669"/>
    <property type="project" value="TreeGrafter"/>
</dbReference>
<evidence type="ECO:0000256" key="2">
    <source>
        <dbReference type="ARBA" id="ARBA00022737"/>
    </source>
</evidence>
<feature type="compositionally biased region" description="Low complexity" evidence="6">
    <location>
        <begin position="15"/>
        <end position="27"/>
    </location>
</feature>
<dbReference type="SUPFAM" id="SSF54631">
    <property type="entry name" value="CBS-domain pair"/>
    <property type="match status" value="1"/>
</dbReference>
<name>A0A0M3KIP6_ANISI</name>
<evidence type="ECO:0000259" key="7">
    <source>
        <dbReference type="PROSITE" id="PS51371"/>
    </source>
</evidence>
<organism evidence="10">
    <name type="scientific">Anisakis simplex</name>
    <name type="common">Herring worm</name>
    <dbReference type="NCBI Taxonomy" id="6269"/>
    <lineage>
        <taxon>Eukaryota</taxon>
        <taxon>Metazoa</taxon>
        <taxon>Ecdysozoa</taxon>
        <taxon>Nematoda</taxon>
        <taxon>Chromadorea</taxon>
        <taxon>Rhabditida</taxon>
        <taxon>Spirurina</taxon>
        <taxon>Ascaridomorpha</taxon>
        <taxon>Ascaridoidea</taxon>
        <taxon>Anisakidae</taxon>
        <taxon>Anisakis</taxon>
        <taxon>Anisakis simplex complex</taxon>
    </lineage>
</organism>
<evidence type="ECO:0000313" key="9">
    <source>
        <dbReference type="Proteomes" id="UP000267096"/>
    </source>
</evidence>
<evidence type="ECO:0000256" key="1">
    <source>
        <dbReference type="ARBA" id="ARBA00006750"/>
    </source>
</evidence>
<evidence type="ECO:0000313" key="10">
    <source>
        <dbReference type="WBParaSite" id="ASIM_0002086501-mRNA-1"/>
    </source>
</evidence>
<dbReference type="GO" id="GO:0031588">
    <property type="term" value="C:nucleotide-activated protein kinase complex"/>
    <property type="evidence" value="ECO:0007669"/>
    <property type="project" value="TreeGrafter"/>
</dbReference>
<proteinExistence type="inferred from homology"/>
<dbReference type="Proteomes" id="UP000267096">
    <property type="component" value="Unassembled WGS sequence"/>
</dbReference>
<reference evidence="10" key="1">
    <citation type="submission" date="2017-02" db="UniProtKB">
        <authorList>
            <consortium name="WormBaseParasite"/>
        </authorList>
    </citation>
    <scope>IDENTIFICATION</scope>
</reference>
<dbReference type="GO" id="GO:0019901">
    <property type="term" value="F:protein kinase binding"/>
    <property type="evidence" value="ECO:0007669"/>
    <property type="project" value="TreeGrafter"/>
</dbReference>
<dbReference type="AlphaFoldDB" id="A0A0M3KIP6"/>
<comment type="similarity">
    <text evidence="1">Belongs to the 5'-AMP-activated protein kinase gamma subunit family.</text>
</comment>
<dbReference type="Gene3D" id="3.10.580.10">
    <property type="entry name" value="CBS-domain"/>
    <property type="match status" value="1"/>
</dbReference>